<dbReference type="PROSITE" id="PS51257">
    <property type="entry name" value="PROKAR_LIPOPROTEIN"/>
    <property type="match status" value="1"/>
</dbReference>
<dbReference type="RefSeq" id="WP_159303412.1">
    <property type="nucleotide sequence ID" value="NZ_LR733271.1"/>
</dbReference>
<dbReference type="Pfam" id="PF01625">
    <property type="entry name" value="PMSR"/>
    <property type="match status" value="1"/>
</dbReference>
<dbReference type="GO" id="GO:0033744">
    <property type="term" value="F:L-methionine:thioredoxin-disulfide S-oxidoreductase activity"/>
    <property type="evidence" value="ECO:0007669"/>
    <property type="project" value="RHEA"/>
</dbReference>
<protein>
    <recommendedName>
        <fullName evidence="4">Peptide methionine sulfoxide reductase MsrA</fullName>
        <shortName evidence="4">Protein-methionine-S-oxide reductase</shortName>
        <ecNumber evidence="4">1.8.4.11</ecNumber>
    </recommendedName>
    <alternativeName>
        <fullName evidence="4">Peptide-methionine (S)-S-oxide reductase</fullName>
        <shortName evidence="4">Peptide Met(O) reductase</shortName>
    </alternativeName>
</protein>
<keyword evidence="1 4" id="KW-0560">Oxidoreductase</keyword>
<feature type="domain" description="Peptide methionine sulphoxide reductase MsrA" evidence="5">
    <location>
        <begin position="58"/>
        <end position="210"/>
    </location>
</feature>
<dbReference type="GO" id="GO:0008113">
    <property type="term" value="F:peptide-methionine (S)-S-oxide reductase activity"/>
    <property type="evidence" value="ECO:0007669"/>
    <property type="project" value="UniProtKB-UniRule"/>
</dbReference>
<comment type="catalytic activity">
    <reaction evidence="2 4">
        <text>L-methionyl-[protein] + [thioredoxin]-disulfide + H2O = L-methionyl-(S)-S-oxide-[protein] + [thioredoxin]-dithiol</text>
        <dbReference type="Rhea" id="RHEA:14217"/>
        <dbReference type="Rhea" id="RHEA-COMP:10698"/>
        <dbReference type="Rhea" id="RHEA-COMP:10700"/>
        <dbReference type="Rhea" id="RHEA-COMP:12313"/>
        <dbReference type="Rhea" id="RHEA-COMP:12315"/>
        <dbReference type="ChEBI" id="CHEBI:15377"/>
        <dbReference type="ChEBI" id="CHEBI:16044"/>
        <dbReference type="ChEBI" id="CHEBI:29950"/>
        <dbReference type="ChEBI" id="CHEBI:44120"/>
        <dbReference type="ChEBI" id="CHEBI:50058"/>
        <dbReference type="EC" id="1.8.4.11"/>
    </reaction>
</comment>
<organism evidence="6 7">
    <name type="scientific">Maribacter litoralis</name>
    <dbReference type="NCBI Taxonomy" id="2059726"/>
    <lineage>
        <taxon>Bacteria</taxon>
        <taxon>Pseudomonadati</taxon>
        <taxon>Bacteroidota</taxon>
        <taxon>Flavobacteriia</taxon>
        <taxon>Flavobacteriales</taxon>
        <taxon>Flavobacteriaceae</taxon>
        <taxon>Maribacter</taxon>
    </lineage>
</organism>
<reference evidence="6 7" key="1">
    <citation type="submission" date="2019-10" db="EMBL/GenBank/DDBJ databases">
        <authorList>
            <person name="Karimi E."/>
        </authorList>
    </citation>
    <scope>NUCLEOTIDE SEQUENCE [LARGE SCALE GENOMIC DNA]</scope>
    <source>
        <strain evidence="6">Maribacter sp. 151</strain>
    </source>
</reference>
<evidence type="ECO:0000256" key="2">
    <source>
        <dbReference type="ARBA" id="ARBA00047806"/>
    </source>
</evidence>
<name>A0A653UL82_9FLAO</name>
<comment type="similarity">
    <text evidence="4">Belongs to the MsrA Met sulfoxide reductase family.</text>
</comment>
<dbReference type="InterPro" id="IPR036509">
    <property type="entry name" value="Met_Sox_Rdtase_MsrA_sf"/>
</dbReference>
<evidence type="ECO:0000259" key="5">
    <source>
        <dbReference type="Pfam" id="PF01625"/>
    </source>
</evidence>
<evidence type="ECO:0000313" key="7">
    <source>
        <dbReference type="Proteomes" id="UP000430202"/>
    </source>
</evidence>
<comment type="catalytic activity">
    <reaction evidence="3 4">
        <text>[thioredoxin]-disulfide + L-methionine + H2O = L-methionine (S)-S-oxide + [thioredoxin]-dithiol</text>
        <dbReference type="Rhea" id="RHEA:19993"/>
        <dbReference type="Rhea" id="RHEA-COMP:10698"/>
        <dbReference type="Rhea" id="RHEA-COMP:10700"/>
        <dbReference type="ChEBI" id="CHEBI:15377"/>
        <dbReference type="ChEBI" id="CHEBI:29950"/>
        <dbReference type="ChEBI" id="CHEBI:50058"/>
        <dbReference type="ChEBI" id="CHEBI:57844"/>
        <dbReference type="ChEBI" id="CHEBI:58772"/>
        <dbReference type="EC" id="1.8.4.11"/>
    </reaction>
</comment>
<evidence type="ECO:0000256" key="1">
    <source>
        <dbReference type="ARBA" id="ARBA00023002"/>
    </source>
</evidence>
<dbReference type="EMBL" id="CABWLR010000005">
    <property type="protein sequence ID" value="VXB93753.1"/>
    <property type="molecule type" value="Genomic_DNA"/>
</dbReference>
<dbReference type="InterPro" id="IPR002569">
    <property type="entry name" value="Met_Sox_Rdtase_MsrA_dom"/>
</dbReference>
<proteinExistence type="inferred from homology"/>
<evidence type="ECO:0000256" key="4">
    <source>
        <dbReference type="HAMAP-Rule" id="MF_01401"/>
    </source>
</evidence>
<keyword evidence="7" id="KW-1185">Reference proteome</keyword>
<dbReference type="Gene3D" id="3.30.1060.10">
    <property type="entry name" value="Peptide methionine sulphoxide reductase MsrA"/>
    <property type="match status" value="1"/>
</dbReference>
<gene>
    <name evidence="4 6" type="primary">msrA</name>
    <name evidence="6" type="ORF">MARI151_50156</name>
</gene>
<comment type="function">
    <text evidence="4">Has an important function as a repair enzyme for proteins that have been inactivated by oxidation. Catalyzes the reversible oxidation-reduction of methionine sulfoxide in proteins to methionine.</text>
</comment>
<sequence length="235" mass="27001">MKLLQIALLATASLIATSCQSKNKKHTVSETTSAIEAEQEEVYEEVKLSRQQLSKYETAYFASGCFWCVEAIFESVKGVKEVISGYAGGKQKNPTYEEVGYGKTDHAEAVEVYYDPKVISFTELVQVFFGSHDPTQLNRQGPDRGRQYRSIAFYKNDEEKKIIENYIQALKDNKVYDEDPITTEVTPYTVFYEAESYHQDYEKNNPNNSYIRNVSVPRLNRFKANFGEYLKKNAH</sequence>
<dbReference type="HAMAP" id="MF_01401">
    <property type="entry name" value="MsrA"/>
    <property type="match status" value="1"/>
</dbReference>
<dbReference type="Proteomes" id="UP000430202">
    <property type="component" value="Unassembled WGS sequence"/>
</dbReference>
<dbReference type="EC" id="1.8.4.11" evidence="4"/>
<dbReference type="NCBIfam" id="TIGR00401">
    <property type="entry name" value="msrA"/>
    <property type="match status" value="1"/>
</dbReference>
<dbReference type="PANTHER" id="PTHR43774:SF1">
    <property type="entry name" value="PEPTIDE METHIONINE SULFOXIDE REDUCTASE MSRA 2"/>
    <property type="match status" value="1"/>
</dbReference>
<evidence type="ECO:0000256" key="3">
    <source>
        <dbReference type="ARBA" id="ARBA00048782"/>
    </source>
</evidence>
<feature type="active site" evidence="4">
    <location>
        <position position="65"/>
    </location>
</feature>
<accession>A0A653UL82</accession>
<dbReference type="SUPFAM" id="SSF55068">
    <property type="entry name" value="Peptide methionine sulfoxide reductase"/>
    <property type="match status" value="1"/>
</dbReference>
<evidence type="ECO:0000313" key="6">
    <source>
        <dbReference type="EMBL" id="VXB93753.1"/>
    </source>
</evidence>
<dbReference type="AlphaFoldDB" id="A0A653UL82"/>
<dbReference type="PANTHER" id="PTHR43774">
    <property type="entry name" value="PEPTIDE METHIONINE SULFOXIDE REDUCTASE"/>
    <property type="match status" value="1"/>
</dbReference>